<feature type="compositionally biased region" description="Polar residues" evidence="1">
    <location>
        <begin position="140"/>
        <end position="156"/>
    </location>
</feature>
<keyword evidence="3" id="KW-1185">Reference proteome</keyword>
<accession>A0A9Q1LSC9</accession>
<proteinExistence type="predicted"/>
<comment type="caution">
    <text evidence="2">The sequence shown here is derived from an EMBL/GenBank/DDBJ whole genome shotgun (WGS) entry which is preliminary data.</text>
</comment>
<reference evidence="3" key="1">
    <citation type="journal article" date="2023" name="Proc. Natl. Acad. Sci. U.S.A.">
        <title>Genomic and structural basis for evolution of tropane alkaloid biosynthesis.</title>
        <authorList>
            <person name="Wanga Y.-J."/>
            <person name="Taina T."/>
            <person name="Yua J.-Y."/>
            <person name="Lia J."/>
            <person name="Xua B."/>
            <person name="Chenc J."/>
            <person name="D'Auriad J.C."/>
            <person name="Huanga J.-P."/>
            <person name="Huanga S.-X."/>
        </authorList>
    </citation>
    <scope>NUCLEOTIDE SEQUENCE [LARGE SCALE GENOMIC DNA]</scope>
    <source>
        <strain evidence="3">cv. KIB-2019</strain>
    </source>
</reference>
<dbReference type="SUPFAM" id="SSF63748">
    <property type="entry name" value="Tudor/PWWP/MBT"/>
    <property type="match status" value="1"/>
</dbReference>
<protein>
    <submittedName>
        <fullName evidence="2">Uncharacterized protein</fullName>
    </submittedName>
</protein>
<organism evidence="2 3">
    <name type="scientific">Anisodus acutangulus</name>
    <dbReference type="NCBI Taxonomy" id="402998"/>
    <lineage>
        <taxon>Eukaryota</taxon>
        <taxon>Viridiplantae</taxon>
        <taxon>Streptophyta</taxon>
        <taxon>Embryophyta</taxon>
        <taxon>Tracheophyta</taxon>
        <taxon>Spermatophyta</taxon>
        <taxon>Magnoliopsida</taxon>
        <taxon>eudicotyledons</taxon>
        <taxon>Gunneridae</taxon>
        <taxon>Pentapetalae</taxon>
        <taxon>asterids</taxon>
        <taxon>lamiids</taxon>
        <taxon>Solanales</taxon>
        <taxon>Solanaceae</taxon>
        <taxon>Solanoideae</taxon>
        <taxon>Hyoscyameae</taxon>
        <taxon>Anisodus</taxon>
    </lineage>
</organism>
<evidence type="ECO:0000313" key="2">
    <source>
        <dbReference type="EMBL" id="KAJ8543672.1"/>
    </source>
</evidence>
<evidence type="ECO:0000256" key="1">
    <source>
        <dbReference type="SAM" id="MobiDB-lite"/>
    </source>
</evidence>
<sequence length="188" mass="20496">MKSKTPSRNENYVGKRIGMEAALNKSRGEVDFGNLIWVQLDGQSWLGQVVDEKALGGNKKLTKKVAGEVLVRLYGSYTYLYVDPIKSQLEYEKIAEKYHGNHISILGETLKQDLLHLKSGGLKMEDIQSNEILGAGASQGKGNNNSQDMTPSTSAIASAGEYTPSGRRMKVMQALGLMAPPGSPFHPK</sequence>
<dbReference type="Gene3D" id="2.30.30.140">
    <property type="match status" value="1"/>
</dbReference>
<gene>
    <name evidence="2" type="ORF">K7X08_025290</name>
</gene>
<feature type="region of interest" description="Disordered" evidence="1">
    <location>
        <begin position="134"/>
        <end position="161"/>
    </location>
</feature>
<dbReference type="OrthoDB" id="641149at2759"/>
<name>A0A9Q1LSC9_9SOLA</name>
<dbReference type="Proteomes" id="UP001152561">
    <property type="component" value="Unassembled WGS sequence"/>
</dbReference>
<evidence type="ECO:0000313" key="3">
    <source>
        <dbReference type="Proteomes" id="UP001152561"/>
    </source>
</evidence>
<dbReference type="AlphaFoldDB" id="A0A9Q1LSC9"/>
<dbReference type="EMBL" id="JAJAGQ010000014">
    <property type="protein sequence ID" value="KAJ8543672.1"/>
    <property type="molecule type" value="Genomic_DNA"/>
</dbReference>